<evidence type="ECO:0000313" key="2">
    <source>
        <dbReference type="Proteomes" id="UP001305779"/>
    </source>
</evidence>
<dbReference type="Proteomes" id="UP001305779">
    <property type="component" value="Unassembled WGS sequence"/>
</dbReference>
<proteinExistence type="predicted"/>
<organism evidence="1 2">
    <name type="scientific">Zasmidium cellare</name>
    <name type="common">Wine cellar mold</name>
    <name type="synonym">Racodium cellare</name>
    <dbReference type="NCBI Taxonomy" id="395010"/>
    <lineage>
        <taxon>Eukaryota</taxon>
        <taxon>Fungi</taxon>
        <taxon>Dikarya</taxon>
        <taxon>Ascomycota</taxon>
        <taxon>Pezizomycotina</taxon>
        <taxon>Dothideomycetes</taxon>
        <taxon>Dothideomycetidae</taxon>
        <taxon>Mycosphaerellales</taxon>
        <taxon>Mycosphaerellaceae</taxon>
        <taxon>Zasmidium</taxon>
    </lineage>
</organism>
<evidence type="ECO:0000313" key="1">
    <source>
        <dbReference type="EMBL" id="KAK4494840.1"/>
    </source>
</evidence>
<protein>
    <submittedName>
        <fullName evidence="1">Uncharacterized protein</fullName>
    </submittedName>
</protein>
<comment type="caution">
    <text evidence="1">The sequence shown here is derived from an EMBL/GenBank/DDBJ whole genome shotgun (WGS) entry which is preliminary data.</text>
</comment>
<keyword evidence="2" id="KW-1185">Reference proteome</keyword>
<sequence length="343" mass="39900">MAADGGFILPRLMQKLPQELFDRIYDLTFKVPPGDRQICCGLIAPDWSYLKSRSTVRNLLNIRLLHVDHSSPERYARSFFSGEIHTFPFKFGLAGAEGFLEALEPTLAAHFEKGRVPYRDRGMKNKTAERPGDMWRFTYFGWNAVNFSSGFFFVSQHHLSKPKMSQHRDLPELLQTLPQELFDRIYDLTFTAGTYERKIVLPESLRKWAEQDSSKVQYVKLGITDPRPRGYQRRENTHPHFDSSFTKGMRAPDTIALFHVDRTSRLKFAMSFFGDGPFLLERPQFLLKLERSMDHAWLPFLKDVWVGIQPRLDEEMRARFVRSWTGYLPSGEGRQGECASRSF</sequence>
<reference evidence="1 2" key="1">
    <citation type="journal article" date="2023" name="G3 (Bethesda)">
        <title>A chromosome-level genome assembly of Zasmidium syzygii isolated from banana leaves.</title>
        <authorList>
            <person name="van Westerhoven A.C."/>
            <person name="Mehrabi R."/>
            <person name="Talebi R."/>
            <person name="Steentjes M.B.F."/>
            <person name="Corcolon B."/>
            <person name="Chong P.A."/>
            <person name="Kema G.H.J."/>
            <person name="Seidl M.F."/>
        </authorList>
    </citation>
    <scope>NUCLEOTIDE SEQUENCE [LARGE SCALE GENOMIC DNA]</scope>
    <source>
        <strain evidence="1 2">P124</strain>
    </source>
</reference>
<dbReference type="EMBL" id="JAXOVC010000013">
    <property type="protein sequence ID" value="KAK4494840.1"/>
    <property type="molecule type" value="Genomic_DNA"/>
</dbReference>
<accession>A0ABR0E0A8</accession>
<gene>
    <name evidence="1" type="ORF">PRZ48_014196</name>
</gene>
<name>A0ABR0E0A8_ZASCE</name>